<dbReference type="InterPro" id="IPR036661">
    <property type="entry name" value="Luciferase-like_sf"/>
</dbReference>
<dbReference type="InterPro" id="IPR050172">
    <property type="entry name" value="SsuD_RutA_monooxygenase"/>
</dbReference>
<evidence type="ECO:0000259" key="5">
    <source>
        <dbReference type="Pfam" id="PF00296"/>
    </source>
</evidence>
<keyword evidence="7" id="KW-1185">Reference proteome</keyword>
<accession>A0ABS9TSI1</accession>
<dbReference type="NCBIfam" id="TIGR03619">
    <property type="entry name" value="F420_Rv2161c"/>
    <property type="match status" value="1"/>
</dbReference>
<dbReference type="EMBL" id="JAKXMK010000043">
    <property type="protein sequence ID" value="MCH6171472.1"/>
    <property type="molecule type" value="Genomic_DNA"/>
</dbReference>
<proteinExistence type="predicted"/>
<keyword evidence="3 6" id="KW-0560">Oxidoreductase</keyword>
<dbReference type="Proteomes" id="UP001299970">
    <property type="component" value="Unassembled WGS sequence"/>
</dbReference>
<evidence type="ECO:0000256" key="2">
    <source>
        <dbReference type="ARBA" id="ARBA00022643"/>
    </source>
</evidence>
<evidence type="ECO:0000313" key="7">
    <source>
        <dbReference type="Proteomes" id="UP001299970"/>
    </source>
</evidence>
<dbReference type="Pfam" id="PF00296">
    <property type="entry name" value="Bac_luciferase"/>
    <property type="match status" value="1"/>
</dbReference>
<organism evidence="6 7">
    <name type="scientific">Pseudonocardia alaniniphila</name>
    <dbReference type="NCBI Taxonomy" id="75291"/>
    <lineage>
        <taxon>Bacteria</taxon>
        <taxon>Bacillati</taxon>
        <taxon>Actinomycetota</taxon>
        <taxon>Actinomycetes</taxon>
        <taxon>Pseudonocardiales</taxon>
        <taxon>Pseudonocardiaceae</taxon>
        <taxon>Pseudonocardia</taxon>
    </lineage>
</organism>
<dbReference type="RefSeq" id="WP_241042275.1">
    <property type="nucleotide sequence ID" value="NZ_BAAAJF010000038.1"/>
</dbReference>
<dbReference type="GO" id="GO:0016491">
    <property type="term" value="F:oxidoreductase activity"/>
    <property type="evidence" value="ECO:0007669"/>
    <property type="project" value="UniProtKB-KW"/>
</dbReference>
<dbReference type="EC" id="1.-.-.-" evidence="6"/>
<keyword evidence="1" id="KW-0285">Flavoprotein</keyword>
<dbReference type="Gene3D" id="3.20.20.30">
    <property type="entry name" value="Luciferase-like domain"/>
    <property type="match status" value="1"/>
</dbReference>
<evidence type="ECO:0000256" key="4">
    <source>
        <dbReference type="ARBA" id="ARBA00023033"/>
    </source>
</evidence>
<evidence type="ECO:0000313" key="6">
    <source>
        <dbReference type="EMBL" id="MCH6171472.1"/>
    </source>
</evidence>
<evidence type="ECO:0000256" key="3">
    <source>
        <dbReference type="ARBA" id="ARBA00023002"/>
    </source>
</evidence>
<dbReference type="PANTHER" id="PTHR42847">
    <property type="entry name" value="ALKANESULFONATE MONOOXYGENASE"/>
    <property type="match status" value="1"/>
</dbReference>
<dbReference type="InterPro" id="IPR019921">
    <property type="entry name" value="Lucif-like_OxRdtase_Rv2161c"/>
</dbReference>
<dbReference type="SUPFAM" id="SSF51679">
    <property type="entry name" value="Bacterial luciferase-like"/>
    <property type="match status" value="1"/>
</dbReference>
<sequence length="313" mass="33903">MKLGLRLPQRTGVNLQNDIVEAARRAEAAGYTSLWTYERLLFPIEPRESYFGQPWPEPQQQAADPLAVLTAAAVVTTKARLGTAVLVAPAHAPFQLAKSLATIDRISGGRLIAGLGSGWSTDELQATGATRADRGRFVDELLDVFDAVWGPDPVTYRGRRAVIENALVLPKPVSKIPVMFGGGATASTLERIATRSDGWLSVADASGLEATARTWNEIRDLAAQRGRDVDRMEHIVVGNVTFTPQPQGRDRVPFIGSLDEVVEDIVTAIALGADEVIIDLNLQKWFTDTGRMLDTAEELLSRARDEVPGSPSP</sequence>
<dbReference type="InterPro" id="IPR011251">
    <property type="entry name" value="Luciferase-like_dom"/>
</dbReference>
<feature type="domain" description="Luciferase-like" evidence="5">
    <location>
        <begin position="17"/>
        <end position="245"/>
    </location>
</feature>
<keyword evidence="2" id="KW-0288">FMN</keyword>
<gene>
    <name evidence="6" type="ORF">MMF94_37760</name>
</gene>
<dbReference type="PANTHER" id="PTHR42847:SF4">
    <property type="entry name" value="ALKANESULFONATE MONOOXYGENASE-RELATED"/>
    <property type="match status" value="1"/>
</dbReference>
<protein>
    <submittedName>
        <fullName evidence="6">TIGR03619 family F420-dependent LLM class oxidoreductase</fullName>
        <ecNumber evidence="6">1.-.-.-</ecNumber>
    </submittedName>
</protein>
<evidence type="ECO:0000256" key="1">
    <source>
        <dbReference type="ARBA" id="ARBA00022630"/>
    </source>
</evidence>
<comment type="caution">
    <text evidence="6">The sequence shown here is derived from an EMBL/GenBank/DDBJ whole genome shotgun (WGS) entry which is preliminary data.</text>
</comment>
<keyword evidence="4" id="KW-0503">Monooxygenase</keyword>
<name>A0ABS9TSI1_9PSEU</name>
<reference evidence="6 7" key="1">
    <citation type="submission" date="2022-03" db="EMBL/GenBank/DDBJ databases">
        <title>Pseudonocardia alaer sp. nov., a novel actinomycete isolated from reed forest soil.</title>
        <authorList>
            <person name="Wang L."/>
        </authorList>
    </citation>
    <scope>NUCLEOTIDE SEQUENCE [LARGE SCALE GENOMIC DNA]</scope>
    <source>
        <strain evidence="6 7">Y-16303</strain>
    </source>
</reference>